<name>A0A845QT57_9CLOT</name>
<dbReference type="SUPFAM" id="SSF51261">
    <property type="entry name" value="Duplicated hybrid motif"/>
    <property type="match status" value="1"/>
</dbReference>
<evidence type="ECO:0000256" key="1">
    <source>
        <dbReference type="SAM" id="Phobius"/>
    </source>
</evidence>
<keyword evidence="1" id="KW-0472">Membrane</keyword>
<dbReference type="EMBL" id="QXXA01000004">
    <property type="protein sequence ID" value="NBI05725.1"/>
    <property type="molecule type" value="Genomic_DNA"/>
</dbReference>
<proteinExistence type="predicted"/>
<evidence type="ECO:0000313" key="4">
    <source>
        <dbReference type="Proteomes" id="UP000467132"/>
    </source>
</evidence>
<dbReference type="PANTHER" id="PTHR21666">
    <property type="entry name" value="PEPTIDASE-RELATED"/>
    <property type="match status" value="1"/>
</dbReference>
<evidence type="ECO:0000259" key="2">
    <source>
        <dbReference type="Pfam" id="PF01551"/>
    </source>
</evidence>
<dbReference type="CDD" id="cd12797">
    <property type="entry name" value="M23_peptidase"/>
    <property type="match status" value="1"/>
</dbReference>
<gene>
    <name evidence="3" type="ORF">D3Z33_02500</name>
</gene>
<keyword evidence="4" id="KW-1185">Reference proteome</keyword>
<reference evidence="3 4" key="1">
    <citation type="submission" date="2018-08" db="EMBL/GenBank/DDBJ databases">
        <title>Murine metabolic-syndrome-specific gut microbial biobank.</title>
        <authorList>
            <person name="Liu C."/>
        </authorList>
    </citation>
    <scope>NUCLEOTIDE SEQUENCE [LARGE SCALE GENOMIC DNA]</scope>
    <source>
        <strain evidence="3 4">583</strain>
    </source>
</reference>
<dbReference type="Pfam" id="PF01551">
    <property type="entry name" value="Peptidase_M23"/>
    <property type="match status" value="1"/>
</dbReference>
<dbReference type="Gene3D" id="2.70.70.10">
    <property type="entry name" value="Glucose Permease (Domain IIA)"/>
    <property type="match status" value="1"/>
</dbReference>
<dbReference type="GO" id="GO:0004222">
    <property type="term" value="F:metalloendopeptidase activity"/>
    <property type="evidence" value="ECO:0007669"/>
    <property type="project" value="TreeGrafter"/>
</dbReference>
<feature type="domain" description="M23ase beta-sheet core" evidence="2">
    <location>
        <begin position="120"/>
        <end position="210"/>
    </location>
</feature>
<dbReference type="RefSeq" id="WP_160196219.1">
    <property type="nucleotide sequence ID" value="NZ_QXXA01000004.1"/>
</dbReference>
<dbReference type="Proteomes" id="UP000467132">
    <property type="component" value="Unassembled WGS sequence"/>
</dbReference>
<protein>
    <submittedName>
        <fullName evidence="3">M23 family metallopeptidase</fullName>
    </submittedName>
</protein>
<dbReference type="OrthoDB" id="2083169at2"/>
<keyword evidence="1" id="KW-0812">Transmembrane</keyword>
<feature type="transmembrane region" description="Helical" evidence="1">
    <location>
        <begin position="26"/>
        <end position="46"/>
    </location>
</feature>
<dbReference type="AlphaFoldDB" id="A0A845QT57"/>
<dbReference type="InterPro" id="IPR011055">
    <property type="entry name" value="Dup_hybrid_motif"/>
</dbReference>
<sequence>MNNKIFNKKRKYNTKTKKHKDSYRKLFVQTFFCILIVIAIIIIKLFNVNSGNSAIKVVKYYLENDRNIKSDTLLVIDKISTKEVFNNLLKKESSKYIFPVSGSIYRDYGIYEKSDNIQVFNKGIDIVANNEKVKSIADGMIIEVGKDSVYGKFIVIEHEEYKAKYYGLDIINKQINDKVKKGEELGTIKRNNENLDFRIEIYENDEPIDPLENLEFTNEDILLI</sequence>
<accession>A0A845QT57</accession>
<organism evidence="3 4">
    <name type="scientific">Senegalia massiliensis</name>
    <dbReference type="NCBI Taxonomy" id="1720316"/>
    <lineage>
        <taxon>Bacteria</taxon>
        <taxon>Bacillati</taxon>
        <taxon>Bacillota</taxon>
        <taxon>Clostridia</taxon>
        <taxon>Eubacteriales</taxon>
        <taxon>Clostridiaceae</taxon>
        <taxon>Senegalia</taxon>
    </lineage>
</organism>
<comment type="caution">
    <text evidence="3">The sequence shown here is derived from an EMBL/GenBank/DDBJ whole genome shotgun (WGS) entry which is preliminary data.</text>
</comment>
<dbReference type="InterPro" id="IPR016047">
    <property type="entry name" value="M23ase_b-sheet_dom"/>
</dbReference>
<dbReference type="PANTHER" id="PTHR21666:SF270">
    <property type="entry name" value="MUREIN HYDROLASE ACTIVATOR ENVC"/>
    <property type="match status" value="1"/>
</dbReference>
<keyword evidence="1" id="KW-1133">Transmembrane helix</keyword>
<dbReference type="InterPro" id="IPR050570">
    <property type="entry name" value="Cell_wall_metabolism_enzyme"/>
</dbReference>
<evidence type="ECO:0000313" key="3">
    <source>
        <dbReference type="EMBL" id="NBI05725.1"/>
    </source>
</evidence>